<dbReference type="AlphaFoldDB" id="A0A6L2KJW7"/>
<organism evidence="1">
    <name type="scientific">Tanacetum cinerariifolium</name>
    <name type="common">Dalmatian daisy</name>
    <name type="synonym">Chrysanthemum cinerariifolium</name>
    <dbReference type="NCBI Taxonomy" id="118510"/>
    <lineage>
        <taxon>Eukaryota</taxon>
        <taxon>Viridiplantae</taxon>
        <taxon>Streptophyta</taxon>
        <taxon>Embryophyta</taxon>
        <taxon>Tracheophyta</taxon>
        <taxon>Spermatophyta</taxon>
        <taxon>Magnoliopsida</taxon>
        <taxon>eudicotyledons</taxon>
        <taxon>Gunneridae</taxon>
        <taxon>Pentapetalae</taxon>
        <taxon>asterids</taxon>
        <taxon>campanulids</taxon>
        <taxon>Asterales</taxon>
        <taxon>Asteraceae</taxon>
        <taxon>Asteroideae</taxon>
        <taxon>Anthemideae</taxon>
        <taxon>Anthemidinae</taxon>
        <taxon>Tanacetum</taxon>
    </lineage>
</organism>
<proteinExistence type="predicted"/>
<protein>
    <submittedName>
        <fullName evidence="1">UBN2 domain-containing protein</fullName>
    </submittedName>
</protein>
<gene>
    <name evidence="1" type="ORF">Tci_021025</name>
</gene>
<dbReference type="EMBL" id="BKCJ010002509">
    <property type="protein sequence ID" value="GEU49047.1"/>
    <property type="molecule type" value="Genomic_DNA"/>
</dbReference>
<name>A0A6L2KJW7_TANCI</name>
<evidence type="ECO:0000313" key="1">
    <source>
        <dbReference type="EMBL" id="GEU49047.1"/>
    </source>
</evidence>
<reference evidence="1" key="1">
    <citation type="journal article" date="2019" name="Sci. Rep.">
        <title>Draft genome of Tanacetum cinerariifolium, the natural source of mosquito coil.</title>
        <authorList>
            <person name="Yamashiro T."/>
            <person name="Shiraishi A."/>
            <person name="Satake H."/>
            <person name="Nakayama K."/>
        </authorList>
    </citation>
    <scope>NUCLEOTIDE SEQUENCE</scope>
</reference>
<accession>A0A6L2KJW7</accession>
<comment type="caution">
    <text evidence="1">The sequence shown here is derived from an EMBL/GenBank/DDBJ whole genome shotgun (WGS) entry which is preliminary data.</text>
</comment>
<sequence length="306" mass="34701">MHSSSLTKEIHKLRIARLIFSLKNMRSFQSPMKKLLTVALHDSILSRLVSYLDPGYYSKNHVRKFLCSLPLKWRAKVTPIEEAKDLATLPLDELIAKVARDQNSDDSYIQGESDDDVDEKEVEAFNLLARNFHNYIVDSGCPKHMTENGRLFNLYKAYDGRHVVFGSNLKGKVIGGVSFTKVDCDISKNGKLLAKGHRRNSLYTCKLRDNSKKKICLGSMVDKTTLWHGRLSHANIRFPDPKSSSWVDNDRIDEAIIQNINGSSSLQVNVLDEGYPKSLKEARGHLIEQVIGELNERTLRSKSKKS</sequence>